<reference evidence="1 2" key="1">
    <citation type="submission" date="2016-03" db="EMBL/GenBank/DDBJ databases">
        <title>Comparative genomics of Pseudogymnoascus destructans, the fungus causing white-nose syndrome of bats.</title>
        <authorList>
            <person name="Palmer J.M."/>
            <person name="Drees K.P."/>
            <person name="Foster J.T."/>
            <person name="Lindner D.L."/>
        </authorList>
    </citation>
    <scope>NUCLEOTIDE SEQUENCE [LARGE SCALE GENOMIC DNA]</scope>
    <source>
        <strain evidence="1 2">UAMH 10579</strain>
    </source>
</reference>
<sequence length="146" mass="16600">MTAVFCCPSGPKPYRPQILSHEPKFEAFLRWMPAAQEASTDGTTEGKRILSDDSSTYAIQVVRQVNYGPLESKRYFVSGDGGRGTNFCEITEGDLIEANFEKLNAYKNFKCDSHNKFFEFNIYQKNPVNKHHWRANIARPAGDIDI</sequence>
<reference evidence="2" key="2">
    <citation type="journal article" date="2018" name="Nat. Commun.">
        <title>Extreme sensitivity to ultraviolet light in the fungal pathogen causing white-nose syndrome of bats.</title>
        <authorList>
            <person name="Palmer J.M."/>
            <person name="Drees K.P."/>
            <person name="Foster J.T."/>
            <person name="Lindner D.L."/>
        </authorList>
    </citation>
    <scope>NUCLEOTIDE SEQUENCE [LARGE SCALE GENOMIC DNA]</scope>
    <source>
        <strain evidence="2">UAMH 10579</strain>
    </source>
</reference>
<dbReference type="OrthoDB" id="10264507at2759"/>
<gene>
    <name evidence="1" type="ORF">VE01_00102</name>
</gene>
<dbReference type="AlphaFoldDB" id="A0A2P2SZJ9"/>
<accession>A0A2P2SZJ9</accession>
<protein>
    <submittedName>
        <fullName evidence="1">Uncharacterized protein</fullName>
    </submittedName>
</protein>
<keyword evidence="2" id="KW-1185">Reference proteome</keyword>
<dbReference type="GeneID" id="28833488"/>
<organism evidence="1 2">
    <name type="scientific">Pseudogymnoascus verrucosus</name>
    <dbReference type="NCBI Taxonomy" id="342668"/>
    <lineage>
        <taxon>Eukaryota</taxon>
        <taxon>Fungi</taxon>
        <taxon>Dikarya</taxon>
        <taxon>Ascomycota</taxon>
        <taxon>Pezizomycotina</taxon>
        <taxon>Leotiomycetes</taxon>
        <taxon>Thelebolales</taxon>
        <taxon>Thelebolaceae</taxon>
        <taxon>Pseudogymnoascus</taxon>
    </lineage>
</organism>
<name>A0A2P2SZJ9_9PEZI</name>
<dbReference type="EMBL" id="KV460206">
    <property type="protein sequence ID" value="OBU01806.1"/>
    <property type="molecule type" value="Genomic_DNA"/>
</dbReference>
<dbReference type="RefSeq" id="XP_018135538.1">
    <property type="nucleotide sequence ID" value="XM_018269635.2"/>
</dbReference>
<evidence type="ECO:0000313" key="2">
    <source>
        <dbReference type="Proteomes" id="UP000091956"/>
    </source>
</evidence>
<dbReference type="STRING" id="342668.A0A2P2SZJ9"/>
<proteinExistence type="predicted"/>
<evidence type="ECO:0000313" key="1">
    <source>
        <dbReference type="EMBL" id="OBU01806.1"/>
    </source>
</evidence>
<dbReference type="Proteomes" id="UP000091956">
    <property type="component" value="Unassembled WGS sequence"/>
</dbReference>